<dbReference type="EMBL" id="QYUO01000003">
    <property type="protein sequence ID" value="RJF92721.1"/>
    <property type="molecule type" value="Genomic_DNA"/>
</dbReference>
<dbReference type="GO" id="GO:0071949">
    <property type="term" value="F:FAD binding"/>
    <property type="evidence" value="ECO:0007669"/>
    <property type="project" value="InterPro"/>
</dbReference>
<dbReference type="Proteomes" id="UP000265955">
    <property type="component" value="Unassembled WGS sequence"/>
</dbReference>
<keyword evidence="6" id="KW-1185">Reference proteome</keyword>
<protein>
    <submittedName>
        <fullName evidence="5">Xanthine dehydrogenase family protein subunit M</fullName>
    </submittedName>
</protein>
<evidence type="ECO:0000259" key="4">
    <source>
        <dbReference type="PROSITE" id="PS51387"/>
    </source>
</evidence>
<dbReference type="GO" id="GO:0016491">
    <property type="term" value="F:oxidoreductase activity"/>
    <property type="evidence" value="ECO:0007669"/>
    <property type="project" value="UniProtKB-KW"/>
</dbReference>
<dbReference type="SMART" id="SM01092">
    <property type="entry name" value="CO_deh_flav_C"/>
    <property type="match status" value="1"/>
</dbReference>
<evidence type="ECO:0000256" key="1">
    <source>
        <dbReference type="ARBA" id="ARBA00022630"/>
    </source>
</evidence>
<dbReference type="PANTHER" id="PTHR42659:SF2">
    <property type="entry name" value="XANTHINE DEHYDROGENASE SUBUNIT C-RELATED"/>
    <property type="match status" value="1"/>
</dbReference>
<evidence type="ECO:0000256" key="2">
    <source>
        <dbReference type="ARBA" id="ARBA00022827"/>
    </source>
</evidence>
<name>A0A3A3FH51_9BURK</name>
<dbReference type="Pfam" id="PF00941">
    <property type="entry name" value="FAD_binding_5"/>
    <property type="match status" value="1"/>
</dbReference>
<dbReference type="FunFam" id="3.30.465.10:FF:000017">
    <property type="entry name" value="Xanthine dehydrogenase, FAD binding subunit"/>
    <property type="match status" value="1"/>
</dbReference>
<dbReference type="PANTHER" id="PTHR42659">
    <property type="entry name" value="XANTHINE DEHYDROGENASE SUBUNIT C-RELATED"/>
    <property type="match status" value="1"/>
</dbReference>
<dbReference type="InterPro" id="IPR016167">
    <property type="entry name" value="FAD-bd_PCMH_sub1"/>
</dbReference>
<comment type="caution">
    <text evidence="5">The sequence shown here is derived from an EMBL/GenBank/DDBJ whole genome shotgun (WGS) entry which is preliminary data.</text>
</comment>
<dbReference type="InterPro" id="IPR002346">
    <property type="entry name" value="Mopterin_DH_FAD-bd"/>
</dbReference>
<dbReference type="InterPro" id="IPR005107">
    <property type="entry name" value="CO_DH_flav_C"/>
</dbReference>
<proteinExistence type="predicted"/>
<dbReference type="Gene3D" id="3.30.390.50">
    <property type="entry name" value="CO dehydrogenase flavoprotein, C-terminal domain"/>
    <property type="match status" value="1"/>
</dbReference>
<dbReference type="OrthoDB" id="9793944at2"/>
<accession>A0A3A3FH51</accession>
<keyword evidence="3" id="KW-0560">Oxidoreductase</keyword>
<dbReference type="Gene3D" id="3.30.465.10">
    <property type="match status" value="1"/>
</dbReference>
<keyword evidence="1" id="KW-0285">Flavoprotein</keyword>
<dbReference type="PROSITE" id="PS51387">
    <property type="entry name" value="FAD_PCMH"/>
    <property type="match status" value="1"/>
</dbReference>
<dbReference type="Gene3D" id="3.30.43.10">
    <property type="entry name" value="Uridine Diphospho-n-acetylenolpyruvylglucosamine Reductase, domain 2"/>
    <property type="match status" value="1"/>
</dbReference>
<dbReference type="SUPFAM" id="SSF56176">
    <property type="entry name" value="FAD-binding/transporter-associated domain-like"/>
    <property type="match status" value="1"/>
</dbReference>
<dbReference type="InterPro" id="IPR016166">
    <property type="entry name" value="FAD-bd_PCMH"/>
</dbReference>
<evidence type="ECO:0000256" key="3">
    <source>
        <dbReference type="ARBA" id="ARBA00023002"/>
    </source>
</evidence>
<dbReference type="InterPro" id="IPR016169">
    <property type="entry name" value="FAD-bd_PCMH_sub2"/>
</dbReference>
<dbReference type="InterPro" id="IPR051312">
    <property type="entry name" value="Diverse_Substr_Oxidored"/>
</dbReference>
<gene>
    <name evidence="5" type="ORF">D3871_29530</name>
</gene>
<keyword evidence="2" id="KW-0274">FAD</keyword>
<evidence type="ECO:0000313" key="5">
    <source>
        <dbReference type="EMBL" id="RJF92721.1"/>
    </source>
</evidence>
<evidence type="ECO:0000313" key="6">
    <source>
        <dbReference type="Proteomes" id="UP000265955"/>
    </source>
</evidence>
<dbReference type="RefSeq" id="WP_119772712.1">
    <property type="nucleotide sequence ID" value="NZ_QYUO01000003.1"/>
</dbReference>
<dbReference type="InterPro" id="IPR036318">
    <property type="entry name" value="FAD-bd_PCMH-like_sf"/>
</dbReference>
<sequence length="265" mass="27437">MYAFELHQPKSVSEAVALLANPDSQPLAGGQSLVAAMKLRLAAPKSLVDLGGIAELRGIRREDSALVIGAGTSHAEIAASDEVRQAIPALAYLAGEIGDVQVRNLGTLGGSLANNDPAACHPAAALALNATIRTNGRTIAADDFFTGMYETALEPGEIITEVQFPVPDKAAYIKFLNPASRFALVGVFVSRSDDGHVRVAVTGCAGCAFRATDLEKALEADFNPDAAKAVRVAADGLSSDLHASAAYRAHLIPVLAGRAVAEALK</sequence>
<dbReference type="SUPFAM" id="SSF55447">
    <property type="entry name" value="CO dehydrogenase flavoprotein C-terminal domain-like"/>
    <property type="match status" value="1"/>
</dbReference>
<feature type="domain" description="FAD-binding PCMH-type" evidence="4">
    <location>
        <begin position="1"/>
        <end position="169"/>
    </location>
</feature>
<organism evidence="5 6">
    <name type="scientific">Noviherbaspirillum saxi</name>
    <dbReference type="NCBI Taxonomy" id="2320863"/>
    <lineage>
        <taxon>Bacteria</taxon>
        <taxon>Pseudomonadati</taxon>
        <taxon>Pseudomonadota</taxon>
        <taxon>Betaproteobacteria</taxon>
        <taxon>Burkholderiales</taxon>
        <taxon>Oxalobacteraceae</taxon>
        <taxon>Noviherbaspirillum</taxon>
    </lineage>
</organism>
<dbReference type="InterPro" id="IPR036683">
    <property type="entry name" value="CO_DH_flav_C_dom_sf"/>
</dbReference>
<reference evidence="6" key="1">
    <citation type="submission" date="2018-09" db="EMBL/GenBank/DDBJ databases">
        <authorList>
            <person name="Zhu H."/>
        </authorList>
    </citation>
    <scope>NUCLEOTIDE SEQUENCE [LARGE SCALE GENOMIC DNA]</scope>
    <source>
        <strain evidence="6">K1R23-30</strain>
    </source>
</reference>
<dbReference type="AlphaFoldDB" id="A0A3A3FH51"/>